<dbReference type="PANTHER" id="PTHR33479:SF19">
    <property type="entry name" value="BOWMAN-BIRK TYPE PROTEINASE INHIBITOR C-II"/>
    <property type="match status" value="1"/>
</dbReference>
<keyword evidence="3 6" id="KW-0722">Serine protease inhibitor</keyword>
<name>A0A218KAA6_VIGSU</name>
<evidence type="ECO:0000256" key="3">
    <source>
        <dbReference type="ARBA" id="ARBA00022900"/>
    </source>
</evidence>
<dbReference type="GO" id="GO:0004867">
    <property type="term" value="F:serine-type endopeptidase inhibitor activity"/>
    <property type="evidence" value="ECO:0007669"/>
    <property type="project" value="UniProtKB-KW"/>
</dbReference>
<dbReference type="SMART" id="SM00269">
    <property type="entry name" value="BowB"/>
    <property type="match status" value="1"/>
</dbReference>
<evidence type="ECO:0000256" key="7">
    <source>
        <dbReference type="SAM" id="SignalP"/>
    </source>
</evidence>
<reference evidence="9" key="1">
    <citation type="submission" date="2013-05" db="EMBL/GenBank/DDBJ databases">
        <title>Cloning of Bowman-Birk Inhibitor Isolated from Bambara Groundnut (Vigna subterranea).</title>
        <authorList>
            <person name="Bangrak P."/>
        </authorList>
    </citation>
    <scope>NUCLEOTIDE SEQUENCE</scope>
</reference>
<dbReference type="GO" id="GO:0005576">
    <property type="term" value="C:extracellular region"/>
    <property type="evidence" value="ECO:0007669"/>
    <property type="project" value="InterPro"/>
</dbReference>
<dbReference type="EMBL" id="KF060654">
    <property type="protein sequence ID" value="AHY03234.1"/>
    <property type="molecule type" value="mRNA"/>
</dbReference>
<feature type="disulfide bond" evidence="5">
    <location>
        <begin position="90"/>
        <end position="98"/>
    </location>
</feature>
<evidence type="ECO:0000256" key="5">
    <source>
        <dbReference type="PIRSR" id="PIRSR600877-51"/>
    </source>
</evidence>
<comment type="similarity">
    <text evidence="1 6">Belongs to the Bowman-Birk serine protease inhibitor family.</text>
</comment>
<evidence type="ECO:0000259" key="8">
    <source>
        <dbReference type="PROSITE" id="PS00281"/>
    </source>
</evidence>
<evidence type="ECO:0000256" key="2">
    <source>
        <dbReference type="ARBA" id="ARBA00022690"/>
    </source>
</evidence>
<proteinExistence type="evidence at transcript level"/>
<dbReference type="SUPFAM" id="SSF57247">
    <property type="entry name" value="Bowman-Birk inhibitor, BBI"/>
    <property type="match status" value="1"/>
</dbReference>
<keyword evidence="7" id="KW-0732">Signal</keyword>
<dbReference type="FunFam" id="2.10.69.10:FF:000001">
    <property type="entry name" value="Bowman-Birk type proteinase inhibitor"/>
    <property type="match status" value="1"/>
</dbReference>
<dbReference type="InterPro" id="IPR000877">
    <property type="entry name" value="Prot_inh_BBI"/>
</dbReference>
<feature type="signal peptide" evidence="7">
    <location>
        <begin position="1"/>
        <end position="26"/>
    </location>
</feature>
<feature type="disulfide bond" evidence="5">
    <location>
        <begin position="61"/>
        <end position="107"/>
    </location>
</feature>
<organism evidence="9">
    <name type="scientific">Vigna subterranea</name>
    <name type="common">Bambara groundnut</name>
    <name type="synonym">Glycine subterranea</name>
    <dbReference type="NCBI Taxonomy" id="115715"/>
    <lineage>
        <taxon>Eukaryota</taxon>
        <taxon>Viridiplantae</taxon>
        <taxon>Streptophyta</taxon>
        <taxon>Embryophyta</taxon>
        <taxon>Tracheophyta</taxon>
        <taxon>Spermatophyta</taxon>
        <taxon>Magnoliopsida</taxon>
        <taxon>eudicotyledons</taxon>
        <taxon>Gunneridae</taxon>
        <taxon>Pentapetalae</taxon>
        <taxon>rosids</taxon>
        <taxon>fabids</taxon>
        <taxon>Fabales</taxon>
        <taxon>Fabaceae</taxon>
        <taxon>Papilionoideae</taxon>
        <taxon>50 kb inversion clade</taxon>
        <taxon>NPAAA clade</taxon>
        <taxon>indigoferoid/millettioid clade</taxon>
        <taxon>Phaseoleae</taxon>
        <taxon>Vigna</taxon>
    </lineage>
</organism>
<dbReference type="SMR" id="A0A218KAA6"/>
<keyword evidence="4 5" id="KW-1015">Disulfide bond</keyword>
<feature type="domain" description="Bowman-Birk serine protease inhibitors family" evidence="8">
    <location>
        <begin position="73"/>
        <end position="88"/>
    </location>
</feature>
<evidence type="ECO:0000256" key="4">
    <source>
        <dbReference type="ARBA" id="ARBA00023157"/>
    </source>
</evidence>
<protein>
    <submittedName>
        <fullName evidence="9">Bowman-Birk inhibitor</fullName>
    </submittedName>
</protein>
<dbReference type="Gene3D" id="2.10.69.10">
    <property type="entry name" value="Cysteine Protease (Bromelain) Inhibitor, subunit H"/>
    <property type="match status" value="1"/>
</dbReference>
<dbReference type="CDD" id="cd00023">
    <property type="entry name" value="BBI"/>
    <property type="match status" value="1"/>
</dbReference>
<dbReference type="PANTHER" id="PTHR33479">
    <property type="entry name" value="BOWMAN-BIRK TYPE BRAN TRYPSIN INHIBITOR"/>
    <property type="match status" value="1"/>
</dbReference>
<dbReference type="PROSITE" id="PS00281">
    <property type="entry name" value="BOWMAN_BIRK"/>
    <property type="match status" value="1"/>
</dbReference>
<feature type="chain" id="PRO_5012035810" evidence="7">
    <location>
        <begin position="27"/>
        <end position="121"/>
    </location>
</feature>
<evidence type="ECO:0000313" key="9">
    <source>
        <dbReference type="EMBL" id="AHY03234.1"/>
    </source>
</evidence>
<feature type="disulfide bond" evidence="5">
    <location>
        <begin position="63"/>
        <end position="71"/>
    </location>
</feature>
<feature type="disulfide bond" evidence="5">
    <location>
        <begin position="81"/>
        <end position="88"/>
    </location>
</feature>
<dbReference type="Pfam" id="PF00228">
    <property type="entry name" value="Bowman-Birk_leg"/>
    <property type="match status" value="2"/>
</dbReference>
<sequence length="121" mass="13154">MGLNNNNTMMLKVCFMLLFLLGTSTASLKLSELGALIKSGHHHQKSTDESSESSTPCCNQCACTKSMPPQCRCSDLRLNSCHSACKSCICTFSIPAQCVCADINDFCYKPCKSSHDDDSDN</sequence>
<feature type="disulfide bond" evidence="5">
    <location>
        <begin position="57"/>
        <end position="111"/>
    </location>
</feature>
<evidence type="ECO:0000256" key="6">
    <source>
        <dbReference type="RuleBase" id="RU003856"/>
    </source>
</evidence>
<dbReference type="AlphaFoldDB" id="A0A218KAA6"/>
<accession>A0A218KAA6</accession>
<dbReference type="InterPro" id="IPR035995">
    <property type="entry name" value="Bowman-Birk_prot_inh"/>
</dbReference>
<keyword evidence="2 6" id="KW-0646">Protease inhibitor</keyword>
<evidence type="ECO:0000256" key="1">
    <source>
        <dbReference type="ARBA" id="ARBA00008506"/>
    </source>
</evidence>
<feature type="disulfide bond" evidence="5">
    <location>
        <begin position="58"/>
        <end position="73"/>
    </location>
</feature>
<feature type="disulfide bond" evidence="5">
    <location>
        <begin position="85"/>
        <end position="100"/>
    </location>
</feature>